<keyword evidence="2 8" id="KW-0812">Transmembrane</keyword>
<evidence type="ECO:0000256" key="1">
    <source>
        <dbReference type="ARBA" id="ARBA00022618"/>
    </source>
</evidence>
<name>A0A0K9GX97_9BACI</name>
<dbReference type="PATRIC" id="fig|1679170.3.peg.4169"/>
<protein>
    <recommendedName>
        <fullName evidence="8">Septation ring formation regulator EzrA</fullName>
    </recommendedName>
</protein>
<keyword evidence="7 8" id="KW-0131">Cell cycle</keyword>
<dbReference type="AlphaFoldDB" id="A0A0K9GX97"/>
<dbReference type="EMBL" id="LFZW01000001">
    <property type="protein sequence ID" value="KMY51268.1"/>
    <property type="molecule type" value="Genomic_DNA"/>
</dbReference>
<evidence type="ECO:0000313" key="10">
    <source>
        <dbReference type="EMBL" id="KMY51268.1"/>
    </source>
</evidence>
<evidence type="ECO:0000256" key="3">
    <source>
        <dbReference type="ARBA" id="ARBA00022989"/>
    </source>
</evidence>
<dbReference type="RefSeq" id="WP_049682616.1">
    <property type="nucleotide sequence ID" value="NZ_LFZW01000001.1"/>
</dbReference>
<dbReference type="OrthoDB" id="1654473at2"/>
<keyword evidence="8" id="KW-1003">Cell membrane</keyword>
<dbReference type="GO" id="GO:0005886">
    <property type="term" value="C:plasma membrane"/>
    <property type="evidence" value="ECO:0007669"/>
    <property type="project" value="UniProtKB-SubCell"/>
</dbReference>
<evidence type="ECO:0000256" key="2">
    <source>
        <dbReference type="ARBA" id="ARBA00022692"/>
    </source>
</evidence>
<dbReference type="GO" id="GO:0000917">
    <property type="term" value="P:division septum assembly"/>
    <property type="evidence" value="ECO:0007669"/>
    <property type="project" value="UniProtKB-KW"/>
</dbReference>
<keyword evidence="6 8" id="KW-0717">Septation</keyword>
<dbReference type="NCBIfam" id="NF003413">
    <property type="entry name" value="PRK04778.1-7"/>
    <property type="match status" value="1"/>
</dbReference>
<evidence type="ECO:0000256" key="7">
    <source>
        <dbReference type="ARBA" id="ARBA00023306"/>
    </source>
</evidence>
<reference evidence="11" key="1">
    <citation type="submission" date="2015-07" db="EMBL/GenBank/DDBJ databases">
        <title>Genome sequencing project for genomic taxonomy and phylogenomics of Bacillus-like bacteria.</title>
        <authorList>
            <person name="Liu B."/>
            <person name="Wang J."/>
            <person name="Zhu Y."/>
            <person name="Liu G."/>
            <person name="Chen Q."/>
            <person name="Chen Z."/>
            <person name="Lan J."/>
            <person name="Che J."/>
            <person name="Ge C."/>
            <person name="Shi H."/>
            <person name="Pan Z."/>
            <person name="Liu X."/>
        </authorList>
    </citation>
    <scope>NUCLEOTIDE SEQUENCE [LARGE SCALE GENOMIC DNA]</scope>
    <source>
        <strain evidence="11">FJAT-27997</strain>
    </source>
</reference>
<evidence type="ECO:0000256" key="6">
    <source>
        <dbReference type="ARBA" id="ARBA00023210"/>
    </source>
</evidence>
<feature type="transmembrane region" description="Helical" evidence="9">
    <location>
        <begin position="6"/>
        <end position="21"/>
    </location>
</feature>
<feature type="topological domain" description="Extracellular" evidence="8">
    <location>
        <begin position="1"/>
        <end position="2"/>
    </location>
</feature>
<evidence type="ECO:0000256" key="9">
    <source>
        <dbReference type="SAM" id="Phobius"/>
    </source>
</evidence>
<evidence type="ECO:0000256" key="8">
    <source>
        <dbReference type="HAMAP-Rule" id="MF_00728"/>
    </source>
</evidence>
<dbReference type="STRING" id="1679170.AC625_18380"/>
<dbReference type="Pfam" id="PF06160">
    <property type="entry name" value="EzrA"/>
    <property type="match status" value="1"/>
</dbReference>
<dbReference type="GO" id="GO:0000921">
    <property type="term" value="P:septin ring assembly"/>
    <property type="evidence" value="ECO:0007669"/>
    <property type="project" value="InterPro"/>
</dbReference>
<keyword evidence="11" id="KW-1185">Reference proteome</keyword>
<evidence type="ECO:0000256" key="4">
    <source>
        <dbReference type="ARBA" id="ARBA00023054"/>
    </source>
</evidence>
<evidence type="ECO:0000256" key="5">
    <source>
        <dbReference type="ARBA" id="ARBA00023136"/>
    </source>
</evidence>
<dbReference type="InterPro" id="IPR010379">
    <property type="entry name" value="EzrA"/>
</dbReference>
<comment type="subcellular location">
    <subcellularLocation>
        <location evidence="8">Cell membrane</location>
        <topology evidence="8">Single-pass membrane protein</topology>
    </subcellularLocation>
    <text evidence="8">Colocalized with FtsZ to the nascent septal site.</text>
</comment>
<sequence>MEYILGIVILVIALIIWGYFLKRKHFKEIDQLEAWKMDIMNRPILEELSKVKQLNMTGETEEMFERWRKEWDAIITIYLPDVEDLFFDAEDYVDKYRLGKSKEVQRMISTKLTNIVKIIEKILMELNELVGSEEKNRVEIEEIKESYRKIKKDLLVHRHTFAKAADPLDDMLDEIVEILKQYEEATENGNYLNARELVLSIKNKLATIQTRMEIIPQLLLDGHSSLPTSISELKDGFKEMVEQGYSLEHIEFETEILRLEADLEHYNVQLNLAEAEAAEKGINEIFDRVNLLYDLLEKEVLSKQYLIKNENLLKENLEAFEYENDKLKAETAVVRHSYHVTESELSAQKKLEKQIDKLIKRFQLLTLKIADNATISSVLSDEMKGIEAILNELKVEHEVFSKKLHALRKDELQAREVLQELRKKMGDTSRTISQSNVPGLPERYRDLLSESKESMEDVQSKLEEKPLDMGSVHIFLEKAIASVTRLYENTEVLIEEMLLAEKVIQYGNRYRSRYPAVAEALRTAEQYFRDYEYERALEVAVSAIEKVEPGILDKIEANMGKVYS</sequence>
<feature type="coiled-coil region" evidence="8">
    <location>
        <begin position="310"/>
        <end position="424"/>
    </location>
</feature>
<dbReference type="GO" id="GO:0005940">
    <property type="term" value="C:septin ring"/>
    <property type="evidence" value="ECO:0007669"/>
    <property type="project" value="InterPro"/>
</dbReference>
<feature type="topological domain" description="Cytoplasmic" evidence="8">
    <location>
        <begin position="22"/>
        <end position="564"/>
    </location>
</feature>
<evidence type="ECO:0000313" key="11">
    <source>
        <dbReference type="Proteomes" id="UP000037146"/>
    </source>
</evidence>
<keyword evidence="5 8" id="KW-0472">Membrane</keyword>
<keyword evidence="4 8" id="KW-0175">Coiled coil</keyword>
<dbReference type="HAMAP" id="MF_00728">
    <property type="entry name" value="EzrA"/>
    <property type="match status" value="1"/>
</dbReference>
<comment type="function">
    <text evidence="8">Negative regulator of FtsZ ring formation; modulates the frequency and position of FtsZ ring formation. Inhibits FtsZ ring formation at polar sites. Interacts either with FtsZ or with one of its binding partners to promote depolymerization.</text>
</comment>
<proteinExistence type="inferred from homology"/>
<dbReference type="Proteomes" id="UP000037146">
    <property type="component" value="Unassembled WGS sequence"/>
</dbReference>
<comment type="caution">
    <text evidence="10">The sequence shown here is derived from an EMBL/GenBank/DDBJ whole genome shotgun (WGS) entry which is preliminary data.</text>
</comment>
<accession>A0A0K9GX97</accession>
<gene>
    <name evidence="8" type="primary">ezrA</name>
    <name evidence="10" type="ORF">AC625_18380</name>
</gene>
<keyword evidence="3 8" id="KW-1133">Transmembrane helix</keyword>
<keyword evidence="1 8" id="KW-0132">Cell division</keyword>
<comment type="similarity">
    <text evidence="8">Belongs to the EzrA family.</text>
</comment>
<organism evidence="10 11">
    <name type="scientific">Peribacillus loiseleuriae</name>
    <dbReference type="NCBI Taxonomy" id="1679170"/>
    <lineage>
        <taxon>Bacteria</taxon>
        <taxon>Bacillati</taxon>
        <taxon>Bacillota</taxon>
        <taxon>Bacilli</taxon>
        <taxon>Bacillales</taxon>
        <taxon>Bacillaceae</taxon>
        <taxon>Peribacillus</taxon>
    </lineage>
</organism>